<evidence type="ECO:0000313" key="3">
    <source>
        <dbReference type="EMBL" id="KGH12139.1"/>
    </source>
</evidence>
<keyword evidence="4" id="KW-1185">Reference proteome</keyword>
<gene>
    <name evidence="3" type="ORF">P608_11440</name>
</gene>
<feature type="transmembrane region" description="Helical" evidence="1">
    <location>
        <begin position="454"/>
        <end position="476"/>
    </location>
</feature>
<dbReference type="Pfam" id="PF10145">
    <property type="entry name" value="PhageMin_Tail"/>
    <property type="match status" value="1"/>
</dbReference>
<evidence type="ECO:0000256" key="1">
    <source>
        <dbReference type="SAM" id="Phobius"/>
    </source>
</evidence>
<keyword evidence="1" id="KW-0472">Membrane</keyword>
<evidence type="ECO:0000313" key="4">
    <source>
        <dbReference type="Proteomes" id="UP000029549"/>
    </source>
</evidence>
<feature type="domain" description="Phage tail tape measure protein" evidence="2">
    <location>
        <begin position="84"/>
        <end position="291"/>
    </location>
</feature>
<dbReference type="Proteomes" id="UP000029549">
    <property type="component" value="Unassembled WGS sequence"/>
</dbReference>
<comment type="caution">
    <text evidence="3">The sequence shown here is derived from an EMBL/GenBank/DDBJ whole genome shotgun (WGS) entry which is preliminary data.</text>
</comment>
<organism evidence="3 4">
    <name type="scientific">Comamonas thiooxydans</name>
    <dbReference type="NCBI Taxonomy" id="363952"/>
    <lineage>
        <taxon>Bacteria</taxon>
        <taxon>Pseudomonadati</taxon>
        <taxon>Pseudomonadota</taxon>
        <taxon>Betaproteobacteria</taxon>
        <taxon>Burkholderiales</taxon>
        <taxon>Comamonadaceae</taxon>
        <taxon>Comamonas</taxon>
    </lineage>
</organism>
<proteinExistence type="predicted"/>
<dbReference type="InterPro" id="IPR010090">
    <property type="entry name" value="Phage_tape_meas"/>
</dbReference>
<accession>A0A0E3CGJ9</accession>
<feature type="transmembrane region" description="Helical" evidence="1">
    <location>
        <begin position="388"/>
        <end position="415"/>
    </location>
</feature>
<keyword evidence="1" id="KW-1133">Transmembrane helix</keyword>
<feature type="transmembrane region" description="Helical" evidence="1">
    <location>
        <begin position="576"/>
        <end position="597"/>
    </location>
</feature>
<sequence>MKRQGDEQRKLARIQQQSAKAAAIGGGVAAAGAVGVYASRQAMKPVQATAGAYAKQEDASTQLKASMMAADGSVSAEFAKIDALAKRLGDRLPGTTADFIEMMTMLKRQGLSDQVILGGTGEAAALLGVQLKMPVTAAAEFAAKMQDATRTTEKDMLGLMDTIQRSYYLGVDSGNMLQGFTKISPVLSIMRKEGLEASKMLAPLLVMMDQAGMDGGSAGNAYRKIFQAGMNTEKIKKVTDGLKVSKKLSLDLDFTDGKGEFGGIEKMYAQLEKLKNLNTETRLSVMKDLFGDDSETLTVLNTMISKGQAGYDEVVAKMEAQAGLQSRVNQQLGTLSNVVEAAQGSATNTMAAIGATMAPDLKNLVDWLGEASGKAGKWVQENEGLVRILSLGVMGFSAFLAAVSVLLIPLGLLLAKGFLVRLMMAKLAGVAAGSGAFGGMAAGAGRLVPLLARLALGFLRMLGPIGMLMTAGLMVYSNWADIVGGAKLLWEDLSNWVGSIWTNMVNTGAMLWQGFTGVLGGVWSMLLSLFMGTLQQIATISDSVWQGIITTAIGLWTGFMATLSGIWTLIQTTAGMAWQGMATMFSSFGGWIIDGLIGGITSKLGQLRDTVVGAATSASQWFKEKLGINSPSRVFTQYGGWISEGAALGIEGGQSAVRAAALAMAASAMVPVGAGAADAGPGFAPSSMIAASGSALSPRSVMASAPAMGGNTYAITINPAPGMDPQAIARAVAAELDRRELAKGSRKRSSLSDLD</sequence>
<evidence type="ECO:0000259" key="2">
    <source>
        <dbReference type="Pfam" id="PF10145"/>
    </source>
</evidence>
<dbReference type="AlphaFoldDB" id="A0A0E3CGJ9"/>
<feature type="transmembrane region" description="Helical" evidence="1">
    <location>
        <begin position="21"/>
        <end position="39"/>
    </location>
</feature>
<keyword evidence="1" id="KW-0812">Transmembrane</keyword>
<feature type="transmembrane region" description="Helical" evidence="1">
    <location>
        <begin position="511"/>
        <end position="532"/>
    </location>
</feature>
<feature type="transmembrane region" description="Helical" evidence="1">
    <location>
        <begin position="427"/>
        <end position="448"/>
    </location>
</feature>
<dbReference type="EMBL" id="AWTP01000107">
    <property type="protein sequence ID" value="KGH12139.1"/>
    <property type="molecule type" value="Genomic_DNA"/>
</dbReference>
<name>A0A0E3CGJ9_9BURK</name>
<protein>
    <submittedName>
        <fullName evidence="3">Tail protein</fullName>
    </submittedName>
</protein>
<dbReference type="NCBIfam" id="TIGR01760">
    <property type="entry name" value="tape_meas_TP901"/>
    <property type="match status" value="1"/>
</dbReference>
<feature type="transmembrane region" description="Helical" evidence="1">
    <location>
        <begin position="544"/>
        <end position="570"/>
    </location>
</feature>
<reference evidence="3 4" key="1">
    <citation type="submission" date="2013-09" db="EMBL/GenBank/DDBJ databases">
        <title>High correlation between genotypes and phenotypes of environmental bacteria Comamonas testosteroni strains.</title>
        <authorList>
            <person name="Liu L."/>
            <person name="Zhu W."/>
            <person name="Xia X."/>
            <person name="Xu B."/>
            <person name="Luo M."/>
            <person name="Wang G."/>
        </authorList>
    </citation>
    <scope>NUCLEOTIDE SEQUENCE [LARGE SCALE GENOMIC DNA]</scope>
    <source>
        <strain evidence="3 4">DF2</strain>
    </source>
</reference>